<sequence>MCGEKPLLLHLRSILAFRISDQDGRNSLEFLDQDFSISDLISKAIGDAKEWIDAQTTIIAPPRKSFRIPSPENQDIIICRSDAAWRQDINAAGLGWSFAINLACLFPLLAEALAM</sequence>
<dbReference type="AlphaFoldDB" id="A0AAU9RNU5"/>
<keyword evidence="2" id="KW-1185">Reference proteome</keyword>
<dbReference type="EMBL" id="OU466858">
    <property type="protein sequence ID" value="CAH2046562.1"/>
    <property type="molecule type" value="Genomic_DNA"/>
</dbReference>
<accession>A0AAU9RNU5</accession>
<organism evidence="1 2">
    <name type="scientific">Thlaspi arvense</name>
    <name type="common">Field penny-cress</name>
    <dbReference type="NCBI Taxonomy" id="13288"/>
    <lineage>
        <taxon>Eukaryota</taxon>
        <taxon>Viridiplantae</taxon>
        <taxon>Streptophyta</taxon>
        <taxon>Embryophyta</taxon>
        <taxon>Tracheophyta</taxon>
        <taxon>Spermatophyta</taxon>
        <taxon>Magnoliopsida</taxon>
        <taxon>eudicotyledons</taxon>
        <taxon>Gunneridae</taxon>
        <taxon>Pentapetalae</taxon>
        <taxon>rosids</taxon>
        <taxon>malvids</taxon>
        <taxon>Brassicales</taxon>
        <taxon>Brassicaceae</taxon>
        <taxon>Thlaspideae</taxon>
        <taxon>Thlaspi</taxon>
    </lineage>
</organism>
<gene>
    <name evidence="1" type="ORF">TAV2_LOCUS5528</name>
</gene>
<proteinExistence type="predicted"/>
<dbReference type="Proteomes" id="UP000836841">
    <property type="component" value="Chromosome 2"/>
</dbReference>
<evidence type="ECO:0000313" key="2">
    <source>
        <dbReference type="Proteomes" id="UP000836841"/>
    </source>
</evidence>
<reference evidence="1 2" key="1">
    <citation type="submission" date="2022-03" db="EMBL/GenBank/DDBJ databases">
        <authorList>
            <person name="Nunn A."/>
            <person name="Chopra R."/>
            <person name="Nunn A."/>
            <person name="Contreras Garrido A."/>
        </authorList>
    </citation>
    <scope>NUCLEOTIDE SEQUENCE [LARGE SCALE GENOMIC DNA]</scope>
</reference>
<evidence type="ECO:0000313" key="1">
    <source>
        <dbReference type="EMBL" id="CAH2046562.1"/>
    </source>
</evidence>
<name>A0AAU9RNU5_THLAR</name>
<protein>
    <submittedName>
        <fullName evidence="1">Uncharacterized protein</fullName>
    </submittedName>
</protein>